<dbReference type="Pfam" id="PF01541">
    <property type="entry name" value="GIY-YIG"/>
    <property type="match status" value="1"/>
</dbReference>
<comment type="caution">
    <text evidence="3">The sequence shown here is derived from an EMBL/GenBank/DDBJ whole genome shotgun (WGS) entry which is preliminary data.</text>
</comment>
<keyword evidence="4" id="KW-1185">Reference proteome</keyword>
<reference evidence="3" key="1">
    <citation type="journal article" date="2015" name="Genome Announc.">
        <title>Draft Genome Sequence of Tolypothrix boutellei Strain VB521301.</title>
        <authorList>
            <person name="Chandrababunaidu M.M."/>
            <person name="Singh D."/>
            <person name="Sen D."/>
            <person name="Bhan S."/>
            <person name="Das S."/>
            <person name="Gupta A."/>
            <person name="Adhikary S.P."/>
            <person name="Tripathy S."/>
        </authorList>
    </citation>
    <scope>NUCLEOTIDE SEQUENCE</scope>
    <source>
        <strain evidence="3">VB521301</strain>
    </source>
</reference>
<accession>A0A0C1NBD5</accession>
<organism evidence="3">
    <name type="scientific">Tolypothrix bouteillei VB521301</name>
    <dbReference type="NCBI Taxonomy" id="1479485"/>
    <lineage>
        <taxon>Bacteria</taxon>
        <taxon>Bacillati</taxon>
        <taxon>Cyanobacteriota</taxon>
        <taxon>Cyanophyceae</taxon>
        <taxon>Nostocales</taxon>
        <taxon>Tolypothrichaceae</taxon>
        <taxon>Tolypothrix</taxon>
    </lineage>
</organism>
<dbReference type="SUPFAM" id="SSF82771">
    <property type="entry name" value="GIY-YIG endonuclease"/>
    <property type="match status" value="1"/>
</dbReference>
<evidence type="ECO:0000313" key="4">
    <source>
        <dbReference type="Proteomes" id="UP000029738"/>
    </source>
</evidence>
<feature type="domain" description="GIY-YIG" evidence="1">
    <location>
        <begin position="27"/>
        <end position="101"/>
    </location>
</feature>
<dbReference type="CDD" id="cd00719">
    <property type="entry name" value="GIY-YIG_SF"/>
    <property type="match status" value="1"/>
</dbReference>
<proteinExistence type="predicted"/>
<sequence length="115" mass="13664">MDLIAFNKIDPKQLPSLPIEWSKAFPECSAVYFVLSQHSEVLYIGSSINLSQRWLQHHKQQELEKLKNLRLAWIEINDEILLRKAETRLIEYFKNQKAHQIRAIFRRSSDLSLCR</sequence>
<dbReference type="OrthoDB" id="468458at2"/>
<evidence type="ECO:0000259" key="1">
    <source>
        <dbReference type="PROSITE" id="PS50164"/>
    </source>
</evidence>
<dbReference type="Gene3D" id="3.40.1440.10">
    <property type="entry name" value="GIY-YIG endonuclease"/>
    <property type="match status" value="1"/>
</dbReference>
<reference evidence="2" key="2">
    <citation type="submission" date="2019-11" db="EMBL/GenBank/DDBJ databases">
        <title>Improved Assembly of Tolypothrix boutellei genome.</title>
        <authorList>
            <person name="Sarangi A.N."/>
            <person name="Mukherjee M."/>
            <person name="Ghosh S."/>
            <person name="Singh D."/>
            <person name="Das A."/>
            <person name="Kant S."/>
            <person name="Prusty A."/>
            <person name="Tripathy S."/>
        </authorList>
    </citation>
    <scope>NUCLEOTIDE SEQUENCE</scope>
    <source>
        <strain evidence="2">VB521301</strain>
    </source>
</reference>
<dbReference type="InterPro" id="IPR035901">
    <property type="entry name" value="GIY-YIG_endonuc_sf"/>
</dbReference>
<dbReference type="PROSITE" id="PS50164">
    <property type="entry name" value="GIY_YIG"/>
    <property type="match status" value="1"/>
</dbReference>
<name>A0A0C1NBD5_9CYAN</name>
<dbReference type="EMBL" id="JHEG04000001">
    <property type="protein sequence ID" value="KAF3890608.1"/>
    <property type="molecule type" value="Genomic_DNA"/>
</dbReference>
<evidence type="ECO:0000313" key="3">
    <source>
        <dbReference type="EMBL" id="KIE12082.1"/>
    </source>
</evidence>
<dbReference type="AlphaFoldDB" id="A0A0C1NBD5"/>
<gene>
    <name evidence="3" type="ORF">DA73_0210825</name>
    <name evidence="2" type="ORF">DA73_0400038015</name>
</gene>
<dbReference type="InterPro" id="IPR000305">
    <property type="entry name" value="GIY-YIG_endonuc"/>
</dbReference>
<dbReference type="STRING" id="1479485.DA73_0210825"/>
<dbReference type="Proteomes" id="UP000029738">
    <property type="component" value="Unassembled WGS sequence"/>
</dbReference>
<dbReference type="RefSeq" id="WP_038076542.1">
    <property type="nucleotide sequence ID" value="NZ_JHEG04000001.1"/>
</dbReference>
<dbReference type="EMBL" id="JHEG02000037">
    <property type="protein sequence ID" value="KIE12082.1"/>
    <property type="molecule type" value="Genomic_DNA"/>
</dbReference>
<evidence type="ECO:0000313" key="2">
    <source>
        <dbReference type="EMBL" id="KAF3890608.1"/>
    </source>
</evidence>
<protein>
    <submittedName>
        <fullName evidence="2">GIY-YIG nuclease family protein</fullName>
    </submittedName>
</protein>